<evidence type="ECO:0000313" key="3">
    <source>
        <dbReference type="Proteomes" id="UP000076476"/>
    </source>
</evidence>
<protein>
    <submittedName>
        <fullName evidence="2">Sigma factor G inhibitor Gin</fullName>
    </submittedName>
</protein>
<dbReference type="RefSeq" id="WP_063387602.1">
    <property type="nucleotide sequence ID" value="NZ_CP017703.1"/>
</dbReference>
<accession>A0A165Y6S5</accession>
<name>A0A165Y6S5_9BACI</name>
<dbReference type="InterPro" id="IPR019700">
    <property type="entry name" value="Sigma-G_inhibitor_Gin"/>
</dbReference>
<accession>A0A164BDW1</accession>
<dbReference type="Pfam" id="PF10764">
    <property type="entry name" value="Gin"/>
    <property type="match status" value="1"/>
</dbReference>
<dbReference type="AlphaFoldDB" id="A0A165Y6S5"/>
<dbReference type="Proteomes" id="UP000076476">
    <property type="component" value="Unassembled WGS sequence"/>
</dbReference>
<evidence type="ECO:0000313" key="2">
    <source>
        <dbReference type="EMBL" id="KZN96784.1"/>
    </source>
</evidence>
<dbReference type="KEGG" id="apak:AP3564_05040"/>
<gene>
    <name evidence="1" type="ORF">AP3564_05040</name>
    <name evidence="2" type="ORF">AZI98_07200</name>
</gene>
<keyword evidence="3" id="KW-1185">Reference proteome</keyword>
<dbReference type="GeneID" id="301124344"/>
<dbReference type="STRING" id="33936.AZI98_07200"/>
<reference evidence="2" key="1">
    <citation type="submission" date="2016-04" db="EMBL/GenBank/DDBJ databases">
        <title>Draft genome sequence of Aeribacillus pallidus 8m3 from petroleum reservoir.</title>
        <authorList>
            <person name="Poltaraus A.B."/>
            <person name="Nazina T.N."/>
            <person name="Tourova T.P."/>
            <person name="Malakho S.M."/>
            <person name="Korshunova A.V."/>
            <person name="Sokolova D.S."/>
        </authorList>
    </citation>
    <scope>NUCLEOTIDE SEQUENCE [LARGE SCALE GENOMIC DNA]</scope>
    <source>
        <strain evidence="2">8m3</strain>
    </source>
</reference>
<evidence type="ECO:0000313" key="4">
    <source>
        <dbReference type="Proteomes" id="UP000214606"/>
    </source>
</evidence>
<dbReference type="Proteomes" id="UP000214606">
    <property type="component" value="Chromosome"/>
</dbReference>
<organism evidence="2 3">
    <name type="scientific">Aeribacillus pallidus</name>
    <dbReference type="NCBI Taxonomy" id="33936"/>
    <lineage>
        <taxon>Bacteria</taxon>
        <taxon>Bacillati</taxon>
        <taxon>Bacillota</taxon>
        <taxon>Bacilli</taxon>
        <taxon>Bacillales</taxon>
        <taxon>Bacillaceae</taxon>
        <taxon>Aeribacillus</taxon>
    </lineage>
</organism>
<evidence type="ECO:0000313" key="1">
    <source>
        <dbReference type="EMBL" id="ASS89697.1"/>
    </source>
</evidence>
<reference evidence="1 4" key="2">
    <citation type="submission" date="2016-10" db="EMBL/GenBank/DDBJ databases">
        <title>The whole genome sequencing and assembly of Aeribacillus pallidus KCTC3564 strain.</title>
        <authorList>
            <person name="Lee Y.-J."/>
            <person name="Park M.-K."/>
            <person name="Yi H."/>
            <person name="Bahn Y.-S."/>
            <person name="Kim J.F."/>
            <person name="Lee D.-W."/>
        </authorList>
    </citation>
    <scope>NUCLEOTIDE SEQUENCE [LARGE SCALE GENOMIC DNA]</scope>
    <source>
        <strain evidence="1 4">KCTC3564</strain>
    </source>
</reference>
<dbReference type="EMBL" id="LWBR01000015">
    <property type="protein sequence ID" value="KZN96784.1"/>
    <property type="molecule type" value="Genomic_DNA"/>
</dbReference>
<dbReference type="OrthoDB" id="2886653at2"/>
<sequence>MTYSQQSEIIGETCVICDKQKEKGIHLYSSFICTDCEKDMVQTDTSDRKYQYFVEQLKKAAASKIYS</sequence>
<proteinExistence type="predicted"/>
<dbReference type="EMBL" id="CP017703">
    <property type="protein sequence ID" value="ASS89697.1"/>
    <property type="molecule type" value="Genomic_DNA"/>
</dbReference>